<dbReference type="InParanoid" id="G3J5H6"/>
<dbReference type="EMBL" id="JH126399">
    <property type="protein sequence ID" value="EGX96037.1"/>
    <property type="molecule type" value="Genomic_DNA"/>
</dbReference>
<evidence type="ECO:0000313" key="2">
    <source>
        <dbReference type="Proteomes" id="UP000001610"/>
    </source>
</evidence>
<gene>
    <name evidence="1" type="ORF">CCM_00692</name>
</gene>
<name>G3J5H6_CORMM</name>
<keyword evidence="2" id="KW-1185">Reference proteome</keyword>
<reference evidence="1 2" key="1">
    <citation type="journal article" date="2011" name="Genome Biol.">
        <title>Genome sequence of the insect pathogenic fungus Cordyceps militaris, a valued traditional Chinese medicine.</title>
        <authorList>
            <person name="Zheng P."/>
            <person name="Xia Y."/>
            <person name="Xiao G."/>
            <person name="Xiong C."/>
            <person name="Hu X."/>
            <person name="Zhang S."/>
            <person name="Zheng H."/>
            <person name="Huang Y."/>
            <person name="Zhou Y."/>
            <person name="Wang S."/>
            <person name="Zhao G.P."/>
            <person name="Liu X."/>
            <person name="St Leger R.J."/>
            <person name="Wang C."/>
        </authorList>
    </citation>
    <scope>NUCLEOTIDE SEQUENCE [LARGE SCALE GENOMIC DNA]</scope>
    <source>
        <strain evidence="1 2">CM01</strain>
    </source>
</reference>
<evidence type="ECO:0000313" key="1">
    <source>
        <dbReference type="EMBL" id="EGX96037.1"/>
    </source>
</evidence>
<sequence>MNTFPVLVACSVKIAGTIETLKNPRIPRTSSPNHLAWVFFLDVCMMCKELRRMFALMSWSDTPTLVETRVGWGGRTRLTRGLVIGSSKPSAWLGIVWSQGEKGRREARRTSETRPAEQALLSSCVALVGELVASAGGSPTTRAVACLLKCD</sequence>
<dbReference type="HOGENOM" id="CLU_1731379_0_0_1"/>
<dbReference type="Proteomes" id="UP000001610">
    <property type="component" value="Unassembled WGS sequence"/>
</dbReference>
<dbReference type="KEGG" id="cmt:CCM_00692"/>
<dbReference type="GeneID" id="18162726"/>
<dbReference type="AlphaFoldDB" id="G3J5H6"/>
<proteinExistence type="predicted"/>
<accession>G3J5H6</accession>
<dbReference type="VEuPathDB" id="FungiDB:CCM_00692"/>
<dbReference type="RefSeq" id="XP_006665914.1">
    <property type="nucleotide sequence ID" value="XM_006665851.1"/>
</dbReference>
<organism evidence="1 2">
    <name type="scientific">Cordyceps militaris (strain CM01)</name>
    <name type="common">Caterpillar fungus</name>
    <dbReference type="NCBI Taxonomy" id="983644"/>
    <lineage>
        <taxon>Eukaryota</taxon>
        <taxon>Fungi</taxon>
        <taxon>Dikarya</taxon>
        <taxon>Ascomycota</taxon>
        <taxon>Pezizomycotina</taxon>
        <taxon>Sordariomycetes</taxon>
        <taxon>Hypocreomycetidae</taxon>
        <taxon>Hypocreales</taxon>
        <taxon>Cordycipitaceae</taxon>
        <taxon>Cordyceps</taxon>
    </lineage>
</organism>
<protein>
    <submittedName>
        <fullName evidence="1">Uncharacterized protein</fullName>
    </submittedName>
</protein>